<feature type="region of interest" description="Disordered" evidence="1">
    <location>
        <begin position="190"/>
        <end position="212"/>
    </location>
</feature>
<name>A0A165MRG7_EXIGL</name>
<accession>A0A165MRG7</accession>
<organism evidence="3 4">
    <name type="scientific">Exidia glandulosa HHB12029</name>
    <dbReference type="NCBI Taxonomy" id="1314781"/>
    <lineage>
        <taxon>Eukaryota</taxon>
        <taxon>Fungi</taxon>
        <taxon>Dikarya</taxon>
        <taxon>Basidiomycota</taxon>
        <taxon>Agaricomycotina</taxon>
        <taxon>Agaricomycetes</taxon>
        <taxon>Auriculariales</taxon>
        <taxon>Exidiaceae</taxon>
        <taxon>Exidia</taxon>
    </lineage>
</organism>
<evidence type="ECO:0000256" key="1">
    <source>
        <dbReference type="SAM" id="MobiDB-lite"/>
    </source>
</evidence>
<feature type="compositionally biased region" description="Basic and acidic residues" evidence="1">
    <location>
        <begin position="190"/>
        <end position="206"/>
    </location>
</feature>
<dbReference type="OrthoDB" id="9983919at2759"/>
<dbReference type="Proteomes" id="UP000077266">
    <property type="component" value="Unassembled WGS sequence"/>
</dbReference>
<protein>
    <recommendedName>
        <fullName evidence="2">Hemerythrin-like domain-containing protein</fullName>
    </recommendedName>
</protein>
<dbReference type="Pfam" id="PF01814">
    <property type="entry name" value="Hemerythrin"/>
    <property type="match status" value="1"/>
</dbReference>
<dbReference type="STRING" id="1314781.A0A165MRG7"/>
<dbReference type="PANTHER" id="PTHR35585:SF1">
    <property type="entry name" value="HHE DOMAIN PROTEIN (AFU_ORTHOLOGUE AFUA_4G00730)"/>
    <property type="match status" value="1"/>
</dbReference>
<proteinExistence type="predicted"/>
<dbReference type="AlphaFoldDB" id="A0A165MRG7"/>
<evidence type="ECO:0000313" key="4">
    <source>
        <dbReference type="Proteomes" id="UP000077266"/>
    </source>
</evidence>
<feature type="domain" description="Hemerythrin-like" evidence="2">
    <location>
        <begin position="4"/>
        <end position="125"/>
    </location>
</feature>
<evidence type="ECO:0000259" key="2">
    <source>
        <dbReference type="Pfam" id="PF01814"/>
    </source>
</evidence>
<dbReference type="InterPro" id="IPR012312">
    <property type="entry name" value="Hemerythrin-like"/>
</dbReference>
<sequence>MKTLTEAIKEDHDEMYQYWSAYKKAYAAKDVDTATKWVNQLRWEVARHAAGEEIVVYPLMEKNLGEKGKKLADHDRSEHLQVKKDLVTLEGLQVGTTEFDTLMNKIMDHLKHHNDEEENEDLPALEPVLGVDNSKAAAQSFSRTKKLVPTRAHPNAPDKPPYETLAGFLALPIDVIRDFFDTWPTTDEKDAAEKDYETHGGREQLNKLKNVR</sequence>
<feature type="region of interest" description="Disordered" evidence="1">
    <location>
        <begin position="141"/>
        <end position="161"/>
    </location>
</feature>
<evidence type="ECO:0000313" key="3">
    <source>
        <dbReference type="EMBL" id="KZV99650.1"/>
    </source>
</evidence>
<dbReference type="Gene3D" id="1.20.120.520">
    <property type="entry name" value="nmb1532 protein domain like"/>
    <property type="match status" value="1"/>
</dbReference>
<reference evidence="3 4" key="1">
    <citation type="journal article" date="2016" name="Mol. Biol. Evol.">
        <title>Comparative Genomics of Early-Diverging Mushroom-Forming Fungi Provides Insights into the Origins of Lignocellulose Decay Capabilities.</title>
        <authorList>
            <person name="Nagy L.G."/>
            <person name="Riley R."/>
            <person name="Tritt A."/>
            <person name="Adam C."/>
            <person name="Daum C."/>
            <person name="Floudas D."/>
            <person name="Sun H."/>
            <person name="Yadav J.S."/>
            <person name="Pangilinan J."/>
            <person name="Larsson K.H."/>
            <person name="Matsuura K."/>
            <person name="Barry K."/>
            <person name="Labutti K."/>
            <person name="Kuo R."/>
            <person name="Ohm R.A."/>
            <person name="Bhattacharya S.S."/>
            <person name="Shirouzu T."/>
            <person name="Yoshinaga Y."/>
            <person name="Martin F.M."/>
            <person name="Grigoriev I.V."/>
            <person name="Hibbett D.S."/>
        </authorList>
    </citation>
    <scope>NUCLEOTIDE SEQUENCE [LARGE SCALE GENOMIC DNA]</scope>
    <source>
        <strain evidence="3 4">HHB12029</strain>
    </source>
</reference>
<dbReference type="EMBL" id="KV425908">
    <property type="protein sequence ID" value="KZV99650.1"/>
    <property type="molecule type" value="Genomic_DNA"/>
</dbReference>
<gene>
    <name evidence="3" type="ORF">EXIGLDRAFT_640372</name>
</gene>
<dbReference type="PANTHER" id="PTHR35585">
    <property type="entry name" value="HHE DOMAIN PROTEIN (AFU_ORTHOLOGUE AFUA_4G00730)"/>
    <property type="match status" value="1"/>
</dbReference>
<keyword evidence="4" id="KW-1185">Reference proteome</keyword>
<dbReference type="InParanoid" id="A0A165MRG7"/>